<keyword evidence="5" id="KW-1015">Disulfide bond</keyword>
<reference evidence="10" key="2">
    <citation type="submission" date="2018-01" db="EMBL/GenBank/DDBJ databases">
        <title>Ralstonia pseudosolanacearum P824 infects blueberry.</title>
        <authorList>
            <person name="Bocsanczy A.M."/>
            <person name="Norman D.J."/>
        </authorList>
    </citation>
    <scope>NUCLEOTIDE SEQUENCE</scope>
    <source>
        <strain evidence="10">P824</strain>
    </source>
</reference>
<dbReference type="PANTHER" id="PTHR35272">
    <property type="entry name" value="THIOL:DISULFIDE INTERCHANGE PROTEIN DSBC-RELATED"/>
    <property type="match status" value="1"/>
</dbReference>
<reference evidence="20" key="3">
    <citation type="submission" date="2018-01" db="EMBL/GenBank/DDBJ databases">
        <title>Raltonia solanacearum P824 infects blueberry.</title>
        <authorList>
            <person name="Bocsanczy A.M."/>
            <person name="Norman D.J."/>
        </authorList>
    </citation>
    <scope>NUCLEOTIDE SEQUENCE [LARGE SCALE GENOMIC DNA]</scope>
    <source>
        <strain evidence="20">P824</strain>
    </source>
</reference>
<dbReference type="GO" id="GO:0016853">
    <property type="term" value="F:isomerase activity"/>
    <property type="evidence" value="ECO:0007669"/>
    <property type="project" value="UniProtKB-KW"/>
</dbReference>
<evidence type="ECO:0000313" key="18">
    <source>
        <dbReference type="EMBL" id="CUV63905.1"/>
    </source>
</evidence>
<dbReference type="EMBL" id="LN899827">
    <property type="protein sequence ID" value="CUV44883.1"/>
    <property type="molecule type" value="Genomic_DNA"/>
</dbReference>
<evidence type="ECO:0000259" key="9">
    <source>
        <dbReference type="Pfam" id="PF13098"/>
    </source>
</evidence>
<dbReference type="EMBL" id="LN899820">
    <property type="protein sequence ID" value="CUV55106.1"/>
    <property type="molecule type" value="Genomic_DNA"/>
</dbReference>
<dbReference type="SUPFAM" id="SSF52833">
    <property type="entry name" value="Thioredoxin-like"/>
    <property type="match status" value="1"/>
</dbReference>
<dbReference type="InterPro" id="IPR033954">
    <property type="entry name" value="DiS-bond_Isoase_DsbC/G"/>
</dbReference>
<evidence type="ECO:0000313" key="19">
    <source>
        <dbReference type="EMBL" id="UZF15546.1"/>
    </source>
</evidence>
<dbReference type="InterPro" id="IPR036249">
    <property type="entry name" value="Thioredoxin-like_sf"/>
</dbReference>
<evidence type="ECO:0000313" key="11">
    <source>
        <dbReference type="EMBL" id="CUV20690.1"/>
    </source>
</evidence>
<evidence type="ECO:0000313" key="20">
    <source>
        <dbReference type="Proteomes" id="UP000262427"/>
    </source>
</evidence>
<evidence type="ECO:0000256" key="4">
    <source>
        <dbReference type="ARBA" id="ARBA00022764"/>
    </source>
</evidence>
<dbReference type="Pfam" id="PF13098">
    <property type="entry name" value="Thioredoxin_2"/>
    <property type="match status" value="1"/>
</dbReference>
<comment type="function">
    <text evidence="7">Required for disulfide bond formation in some periplasmic proteins. Acts by transferring its disulfide bond to other proteins and is reduced in the process.</text>
</comment>
<dbReference type="CDD" id="cd03020">
    <property type="entry name" value="DsbA_DsbC_DsbG"/>
    <property type="match status" value="1"/>
</dbReference>
<evidence type="ECO:0000256" key="3">
    <source>
        <dbReference type="ARBA" id="ARBA00022729"/>
    </source>
</evidence>
<evidence type="ECO:0000256" key="2">
    <source>
        <dbReference type="ARBA" id="ARBA00009813"/>
    </source>
</evidence>
<evidence type="ECO:0000256" key="7">
    <source>
        <dbReference type="RuleBase" id="RU364038"/>
    </source>
</evidence>
<sequence>MSFRIRVAAIASAALVVAMGAGYALTAGAAEPALDKVKASVQKALGSNVEIKGVAKSPLPGLYEVNLGSQVVYTDATGRYVLNGDLLDTQTATNLTQERMAEINRIKWSDLPLDRAVKWVKGNGARKVAVFSDPNCPYCHKLEQMFSQVDNITVYTFLFPILSEDSNTKAKQIWCASDRAKAWRDWMVSKSAPGGAGNCDTPLEDNLKLGRALNVNGTPAIIFMDGSRAPGLIDAATLERKFASLKKS</sequence>
<keyword evidence="6 7" id="KW-0676">Redox-active center</keyword>
<name>A0A0K1ZHK4_RALSL</name>
<keyword evidence="10" id="KW-0413">Isomerase</keyword>
<dbReference type="EMBL" id="LN899823">
    <property type="protein sequence ID" value="CUV21947.1"/>
    <property type="molecule type" value="Genomic_DNA"/>
</dbReference>
<evidence type="ECO:0000313" key="13">
    <source>
        <dbReference type="EMBL" id="CUV28353.1"/>
    </source>
</evidence>
<dbReference type="AlphaFoldDB" id="A0A0K1ZHK4"/>
<dbReference type="EMBL" id="LN899821">
    <property type="protein sequence ID" value="CUV20690.1"/>
    <property type="molecule type" value="Genomic_DNA"/>
</dbReference>
<reference evidence="19" key="4">
    <citation type="submission" date="2021-10" db="EMBL/GenBank/DDBJ databases">
        <title>Complete genome sequences of five Ralstonia solancearum strains isolated from sunflower.</title>
        <authorList>
            <person name="She X."/>
            <person name="He Z."/>
        </authorList>
    </citation>
    <scope>NUCLEOTIDE SEQUENCE</scope>
    <source>
        <strain evidence="19">RS638</strain>
    </source>
</reference>
<evidence type="ECO:0000313" key="10">
    <source>
        <dbReference type="EMBL" id="AYA45487.1"/>
    </source>
</evidence>
<organism evidence="12">
    <name type="scientific">Ralstonia solanacearum</name>
    <name type="common">Pseudomonas solanacearum</name>
    <dbReference type="NCBI Taxonomy" id="305"/>
    <lineage>
        <taxon>Bacteria</taxon>
        <taxon>Pseudomonadati</taxon>
        <taxon>Pseudomonadota</taxon>
        <taxon>Betaproteobacteria</taxon>
        <taxon>Burkholderiales</taxon>
        <taxon>Burkholderiaceae</taxon>
        <taxon>Ralstonia</taxon>
        <taxon>Ralstonia solanacearum species complex</taxon>
    </lineage>
</organism>
<protein>
    <recommendedName>
        <fullName evidence="7">Thiol:disulfide interchange protein</fullName>
    </recommendedName>
</protein>
<evidence type="ECO:0000256" key="5">
    <source>
        <dbReference type="ARBA" id="ARBA00023157"/>
    </source>
</evidence>
<dbReference type="Proteomes" id="UP000262427">
    <property type="component" value="Chromosome CM"/>
</dbReference>
<dbReference type="EMBL" id="LN899826">
    <property type="protein sequence ID" value="CUV40128.1"/>
    <property type="molecule type" value="Genomic_DNA"/>
</dbReference>
<dbReference type="EMBL" id="LN899824">
    <property type="protein sequence ID" value="CUV28353.1"/>
    <property type="molecule type" value="Genomic_DNA"/>
</dbReference>
<accession>A0A0K1ZHK4</accession>
<comment type="subcellular location">
    <subcellularLocation>
        <location evidence="1 7">Periplasm</location>
    </subcellularLocation>
</comment>
<proteinExistence type="inferred from homology"/>
<dbReference type="GO" id="GO:0042597">
    <property type="term" value="C:periplasmic space"/>
    <property type="evidence" value="ECO:0007669"/>
    <property type="project" value="UniProtKB-SubCell"/>
</dbReference>
<dbReference type="SUPFAM" id="SSF54423">
    <property type="entry name" value="DsbC/DsbG N-terminal domain-like"/>
    <property type="match status" value="1"/>
</dbReference>
<evidence type="ECO:0000313" key="15">
    <source>
        <dbReference type="EMBL" id="CUV40128.1"/>
    </source>
</evidence>
<keyword evidence="4 7" id="KW-0574">Periplasm</keyword>
<evidence type="ECO:0000259" key="8">
    <source>
        <dbReference type="Pfam" id="PF10411"/>
    </source>
</evidence>
<dbReference type="InterPro" id="IPR012336">
    <property type="entry name" value="Thioredoxin-like_fold"/>
</dbReference>
<keyword evidence="3 7" id="KW-0732">Signal</keyword>
<dbReference type="Gene3D" id="3.10.450.70">
    <property type="entry name" value="Disulphide bond isomerase, DsbC/G, N-terminal"/>
    <property type="match status" value="1"/>
</dbReference>
<evidence type="ECO:0000256" key="6">
    <source>
        <dbReference type="ARBA" id="ARBA00023284"/>
    </source>
</evidence>
<dbReference type="EMBL" id="LN899825">
    <property type="protein sequence ID" value="CUV32735.1"/>
    <property type="molecule type" value="Genomic_DNA"/>
</dbReference>
<evidence type="ECO:0000256" key="1">
    <source>
        <dbReference type="ARBA" id="ARBA00004418"/>
    </source>
</evidence>
<dbReference type="EMBL" id="CP025741">
    <property type="protein sequence ID" value="AYA45487.1"/>
    <property type="molecule type" value="Genomic_DNA"/>
</dbReference>
<gene>
    <name evidence="12" type="primary">dsbC</name>
    <name evidence="19" type="ORF">LH706_03570</name>
    <name evidence="11" type="ORF">PSS4_v1_1630033</name>
    <name evidence="18" type="ORF">RD1301_v1_4140007</name>
    <name evidence="10" type="ORF">RSP824_02765</name>
    <name evidence="12" type="ORF">RUN1744_v1_110022</name>
    <name evidence="13" type="ORF">RUN1985_v1_200048</name>
    <name evidence="17" type="ORF">RUN215_v1_430022</name>
    <name evidence="14" type="ORF">TD1301_v1_180033</name>
    <name evidence="15" type="ORF">TF3108_v1_410087</name>
    <name evidence="16" type="ORF">TO10_v1_200022</name>
</gene>
<feature type="signal peptide" evidence="7">
    <location>
        <begin position="1"/>
        <end position="29"/>
    </location>
</feature>
<evidence type="ECO:0000313" key="12">
    <source>
        <dbReference type="EMBL" id="CUV21947.1"/>
    </source>
</evidence>
<comment type="similarity">
    <text evidence="2 7">Belongs to the thioredoxin family. DsbC subfamily.</text>
</comment>
<dbReference type="InterPro" id="IPR051470">
    <property type="entry name" value="Thiol:disulfide_interchange"/>
</dbReference>
<dbReference type="Pfam" id="PF10411">
    <property type="entry name" value="DsbC_N"/>
    <property type="match status" value="1"/>
</dbReference>
<feature type="domain" description="Disulphide bond isomerase DsbC/G N-terminal" evidence="8">
    <location>
        <begin position="29"/>
        <end position="97"/>
    </location>
</feature>
<dbReference type="PATRIC" id="fig|305.107.peg.597"/>
<evidence type="ECO:0000313" key="16">
    <source>
        <dbReference type="EMBL" id="CUV44883.1"/>
    </source>
</evidence>
<dbReference type="PANTHER" id="PTHR35272:SF3">
    <property type="entry name" value="THIOL:DISULFIDE INTERCHANGE PROTEIN DSBC"/>
    <property type="match status" value="1"/>
</dbReference>
<evidence type="ECO:0000313" key="14">
    <source>
        <dbReference type="EMBL" id="CUV32735.1"/>
    </source>
</evidence>
<dbReference type="EMBL" id="CP085043">
    <property type="protein sequence ID" value="UZF15546.1"/>
    <property type="molecule type" value="Genomic_DNA"/>
</dbReference>
<dbReference type="EMBL" id="LN899822">
    <property type="protein sequence ID" value="CUV63905.1"/>
    <property type="molecule type" value="Genomic_DNA"/>
</dbReference>
<reference evidence="12" key="1">
    <citation type="submission" date="2015-10" db="EMBL/GenBank/DDBJ databases">
        <authorList>
            <person name="Gilbert D.G."/>
        </authorList>
    </citation>
    <scope>NUCLEOTIDE SEQUENCE</scope>
    <source>
        <strain evidence="12">Phyl III-seqv23</strain>
    </source>
</reference>
<dbReference type="InterPro" id="IPR018950">
    <property type="entry name" value="DiS-bond_isomerase_DsbC/G_N"/>
</dbReference>
<evidence type="ECO:0000313" key="17">
    <source>
        <dbReference type="EMBL" id="CUV55106.1"/>
    </source>
</evidence>
<dbReference type="Gene3D" id="3.40.30.10">
    <property type="entry name" value="Glutaredoxin"/>
    <property type="match status" value="1"/>
</dbReference>
<dbReference type="InterPro" id="IPR009094">
    <property type="entry name" value="DiS-bond_isomerase_DsbC/G_N_sf"/>
</dbReference>
<feature type="chain" id="PRO_5014203469" description="Thiol:disulfide interchange protein" evidence="7">
    <location>
        <begin position="30"/>
        <end position="248"/>
    </location>
</feature>
<feature type="domain" description="Thioredoxin-like fold" evidence="9">
    <location>
        <begin position="120"/>
        <end position="240"/>
    </location>
</feature>